<dbReference type="Gene3D" id="3.30.470.160">
    <property type="entry name" value="Inositol polyphosphate kinase"/>
    <property type="match status" value="1"/>
</dbReference>
<reference evidence="6" key="1">
    <citation type="journal article" date="2020" name="Fungal Divers.">
        <title>Resolving the Mortierellaceae phylogeny through synthesis of multi-gene phylogenetics and phylogenomics.</title>
        <authorList>
            <person name="Vandepol N."/>
            <person name="Liber J."/>
            <person name="Desiro A."/>
            <person name="Na H."/>
            <person name="Kennedy M."/>
            <person name="Barry K."/>
            <person name="Grigoriev I.V."/>
            <person name="Miller A.N."/>
            <person name="O'Donnell K."/>
            <person name="Stajich J.E."/>
            <person name="Bonito G."/>
        </authorList>
    </citation>
    <scope>NUCLEOTIDE SEQUENCE</scope>
    <source>
        <strain evidence="6">NVP60</strain>
    </source>
</reference>
<protein>
    <recommendedName>
        <fullName evidence="4">Kinase</fullName>
        <ecNumber evidence="4">2.7.-.-</ecNumber>
    </recommendedName>
</protein>
<feature type="compositionally biased region" description="Polar residues" evidence="5">
    <location>
        <begin position="811"/>
        <end position="825"/>
    </location>
</feature>
<gene>
    <name evidence="6" type="ORF">BGZ97_008974</name>
</gene>
<dbReference type="Proteomes" id="UP000823405">
    <property type="component" value="Unassembled WGS sequence"/>
</dbReference>
<dbReference type="PANTHER" id="PTHR12400">
    <property type="entry name" value="INOSITOL POLYPHOSPHATE KINASE"/>
    <property type="match status" value="1"/>
</dbReference>
<dbReference type="SUPFAM" id="SSF56104">
    <property type="entry name" value="SAICAR synthase-like"/>
    <property type="match status" value="1"/>
</dbReference>
<keyword evidence="2 4" id="KW-0808">Transferase</keyword>
<feature type="region of interest" description="Disordered" evidence="5">
    <location>
        <begin position="837"/>
        <end position="856"/>
    </location>
</feature>
<dbReference type="OrthoDB" id="2573163at2759"/>
<feature type="region of interest" description="Disordered" evidence="5">
    <location>
        <begin position="127"/>
        <end position="193"/>
    </location>
</feature>
<dbReference type="GO" id="GO:0005737">
    <property type="term" value="C:cytoplasm"/>
    <property type="evidence" value="ECO:0007669"/>
    <property type="project" value="TreeGrafter"/>
</dbReference>
<dbReference type="InterPro" id="IPR005522">
    <property type="entry name" value="IPK"/>
</dbReference>
<keyword evidence="3 4" id="KW-0418">Kinase</keyword>
<proteinExistence type="inferred from homology"/>
<feature type="region of interest" description="Disordered" evidence="5">
    <location>
        <begin position="536"/>
        <end position="569"/>
    </location>
</feature>
<feature type="compositionally biased region" description="Low complexity" evidence="5">
    <location>
        <begin position="594"/>
        <end position="614"/>
    </location>
</feature>
<dbReference type="GO" id="GO:0008440">
    <property type="term" value="F:inositol-1,4,5-trisphosphate 3-kinase activity"/>
    <property type="evidence" value="ECO:0007669"/>
    <property type="project" value="TreeGrafter"/>
</dbReference>
<dbReference type="GO" id="GO:0046854">
    <property type="term" value="P:phosphatidylinositol phosphate biosynthetic process"/>
    <property type="evidence" value="ECO:0007669"/>
    <property type="project" value="TreeGrafter"/>
</dbReference>
<dbReference type="AlphaFoldDB" id="A0A9P6UWA0"/>
<evidence type="ECO:0000313" key="7">
    <source>
        <dbReference type="Proteomes" id="UP000823405"/>
    </source>
</evidence>
<feature type="compositionally biased region" description="Acidic residues" evidence="5">
    <location>
        <begin position="151"/>
        <end position="173"/>
    </location>
</feature>
<evidence type="ECO:0000256" key="1">
    <source>
        <dbReference type="ARBA" id="ARBA00007374"/>
    </source>
</evidence>
<dbReference type="PANTHER" id="PTHR12400:SF21">
    <property type="entry name" value="KINASE"/>
    <property type="match status" value="1"/>
</dbReference>
<feature type="region of interest" description="Disordered" evidence="5">
    <location>
        <begin position="407"/>
        <end position="514"/>
    </location>
</feature>
<evidence type="ECO:0000256" key="5">
    <source>
        <dbReference type="SAM" id="MobiDB-lite"/>
    </source>
</evidence>
<dbReference type="EMBL" id="JAAAIN010000042">
    <property type="protein sequence ID" value="KAG0322066.1"/>
    <property type="molecule type" value="Genomic_DNA"/>
</dbReference>
<feature type="compositionally biased region" description="Polar residues" evidence="5">
    <location>
        <begin position="536"/>
        <end position="552"/>
    </location>
</feature>
<feature type="compositionally biased region" description="Basic and acidic residues" evidence="5">
    <location>
        <begin position="496"/>
        <end position="512"/>
    </location>
</feature>
<dbReference type="GO" id="GO:0000824">
    <property type="term" value="F:inositol-1,4,5,6-tetrakisphosphate 3-kinase activity"/>
    <property type="evidence" value="ECO:0007669"/>
    <property type="project" value="TreeGrafter"/>
</dbReference>
<name>A0A9P6UWA0_9FUNG</name>
<comment type="similarity">
    <text evidence="1 4">Belongs to the inositol phosphokinase (IPK) family.</text>
</comment>
<organism evidence="6 7">
    <name type="scientific">Linnemannia gamsii</name>
    <dbReference type="NCBI Taxonomy" id="64522"/>
    <lineage>
        <taxon>Eukaryota</taxon>
        <taxon>Fungi</taxon>
        <taxon>Fungi incertae sedis</taxon>
        <taxon>Mucoromycota</taxon>
        <taxon>Mortierellomycotina</taxon>
        <taxon>Mortierellomycetes</taxon>
        <taxon>Mortierellales</taxon>
        <taxon>Mortierellaceae</taxon>
        <taxon>Linnemannia</taxon>
    </lineage>
</organism>
<dbReference type="GO" id="GO:0032958">
    <property type="term" value="P:inositol phosphate biosynthetic process"/>
    <property type="evidence" value="ECO:0007669"/>
    <property type="project" value="InterPro"/>
</dbReference>
<keyword evidence="7" id="KW-1185">Reference proteome</keyword>
<feature type="compositionally biased region" description="Basic and acidic residues" evidence="5">
    <location>
        <begin position="442"/>
        <end position="464"/>
    </location>
</feature>
<dbReference type="InterPro" id="IPR038286">
    <property type="entry name" value="IPK_sf"/>
</dbReference>
<sequence>MSGPDESDLLVDSICSPLSALNKRKSLGALLAANTLAASSNSNNVIVNSTTSASPSTRKEVLSPTFRAKGGFPKPASFAAANAPGGASLPTPETSAKKIFVPTSPRVQSPSAISAQIQRTLWPNSDILDASDQGLPDNDVDSIQDPGSVADQDDNTYEGDADTENDLNDDEGDDSWHSADEDFGGETSAYHSDSPALPLVPFTNQVGGHASFLRFSNKAICKPVSENEQVFYEYLEAHHPEVLPFIPAYLGVLNVTYRQLPDPDGGEKPGEVVPEVVLEENRHIVTDAMLEKMKKSWKWPSTPGRFPGSTVDIVEEAQSLGGRSLLGGRDRYLSSFLGSSSVPTHSSLPISSSMSSPASFTKIRGLTRINLALKEKVLREVLSPHSLRARARAFRQHFGFTTKSRNELCSRSHDSQDEGSRDYIKQVPRRHSLSNLNLAMASREEHKRQELSNAGRRREMESPGRHHSGPEGSPGNSSGISPGREFKLTRSLEAPEAQRPRTDENVIDKDLDSTGLNNDMFHMDDLELPETMLHAQSLSGGSRPAIQNNERGPTQADDQEGGAIPIGRNEWIIDGSRRGLYDLRSESTSHAFRGQSDSQSQGQQEGSAQNGGEQDTPKRGMLPSDPVPGKYILLEDLTDGLKAPCILDIKMGTRQYGIWASEKKMRSQMRKCQKTTSYETGIRICGMQVYNTTTGQFLFQNKYYGRKLTKETLPLTLREFFFNGSEVVLAHIPILLRKLKDLAKIIKTLNGYRFYASSLLIYYDGDNAPQIPSVQSLISQGATTAHPTQLSPTVNTPSVSGLSPLMAPESANGTTPGSGSVSGATPTGAAVSETTRLLQPSSGGGGSSGSISKNLPDPCRTDLKVIDFAHCTPGIYDEDAMPPYPPMHPNEPDKGYLLGLKNLMMIFRNIWDENGGEERVSLVWLKEEEELWDGVWE</sequence>
<dbReference type="Pfam" id="PF03770">
    <property type="entry name" value="IPK"/>
    <property type="match status" value="1"/>
</dbReference>
<feature type="compositionally biased region" description="Low complexity" evidence="5">
    <location>
        <begin position="470"/>
        <end position="483"/>
    </location>
</feature>
<feature type="compositionally biased region" description="Basic and acidic residues" evidence="5">
    <location>
        <begin position="407"/>
        <end position="424"/>
    </location>
</feature>
<feature type="region of interest" description="Disordered" evidence="5">
    <location>
        <begin position="587"/>
        <end position="625"/>
    </location>
</feature>
<evidence type="ECO:0000256" key="2">
    <source>
        <dbReference type="ARBA" id="ARBA00022679"/>
    </source>
</evidence>
<evidence type="ECO:0000256" key="4">
    <source>
        <dbReference type="RuleBase" id="RU363090"/>
    </source>
</evidence>
<accession>A0A9P6UWA0</accession>
<feature type="region of interest" description="Disordered" evidence="5">
    <location>
        <begin position="785"/>
        <end position="830"/>
    </location>
</feature>
<dbReference type="GO" id="GO:0005634">
    <property type="term" value="C:nucleus"/>
    <property type="evidence" value="ECO:0007669"/>
    <property type="project" value="TreeGrafter"/>
</dbReference>
<comment type="caution">
    <text evidence="6">The sequence shown here is derived from an EMBL/GenBank/DDBJ whole genome shotgun (WGS) entry which is preliminary data.</text>
</comment>
<evidence type="ECO:0000313" key="6">
    <source>
        <dbReference type="EMBL" id="KAG0322066.1"/>
    </source>
</evidence>
<feature type="compositionally biased region" description="Polar residues" evidence="5">
    <location>
        <begin position="785"/>
        <end position="801"/>
    </location>
</feature>
<dbReference type="EC" id="2.7.-.-" evidence="4"/>
<evidence type="ECO:0000256" key="3">
    <source>
        <dbReference type="ARBA" id="ARBA00022777"/>
    </source>
</evidence>